<keyword evidence="3" id="KW-1185">Reference proteome</keyword>
<feature type="compositionally biased region" description="Basic and acidic residues" evidence="1">
    <location>
        <begin position="45"/>
        <end position="57"/>
    </location>
</feature>
<feature type="compositionally biased region" description="Basic residues" evidence="1">
    <location>
        <begin position="64"/>
        <end position="84"/>
    </location>
</feature>
<gene>
    <name evidence="2" type="primary">RvY_18468-1</name>
    <name evidence="2" type="synonym">RvY_18468.1</name>
    <name evidence="2" type="ORF">RvY_18468</name>
</gene>
<evidence type="ECO:0000313" key="2">
    <source>
        <dbReference type="EMBL" id="GAV08832.1"/>
    </source>
</evidence>
<proteinExistence type="predicted"/>
<organism evidence="2 3">
    <name type="scientific">Ramazzottius varieornatus</name>
    <name type="common">Water bear</name>
    <name type="synonym">Tardigrade</name>
    <dbReference type="NCBI Taxonomy" id="947166"/>
    <lineage>
        <taxon>Eukaryota</taxon>
        <taxon>Metazoa</taxon>
        <taxon>Ecdysozoa</taxon>
        <taxon>Tardigrada</taxon>
        <taxon>Eutardigrada</taxon>
        <taxon>Parachela</taxon>
        <taxon>Hypsibioidea</taxon>
        <taxon>Ramazzottiidae</taxon>
        <taxon>Ramazzottius</taxon>
    </lineage>
</organism>
<evidence type="ECO:0000313" key="3">
    <source>
        <dbReference type="Proteomes" id="UP000186922"/>
    </source>
</evidence>
<sequence length="84" mass="9612">MFIKVNDAGSSALPSRTTRRIRAADLLQLYDTAASQAEVMRDLNKIERQNDMEERRTIANGGKRSSRKNRSSKKNTRKSRKKSD</sequence>
<dbReference type="EMBL" id="BDGG01000019">
    <property type="protein sequence ID" value="GAV08832.1"/>
    <property type="molecule type" value="Genomic_DNA"/>
</dbReference>
<feature type="region of interest" description="Disordered" evidence="1">
    <location>
        <begin position="45"/>
        <end position="84"/>
    </location>
</feature>
<accession>A0A1D1W5W6</accession>
<reference evidence="2 3" key="1">
    <citation type="journal article" date="2016" name="Nat. Commun.">
        <title>Extremotolerant tardigrade genome and improved radiotolerance of human cultured cells by tardigrade-unique protein.</title>
        <authorList>
            <person name="Hashimoto T."/>
            <person name="Horikawa D.D."/>
            <person name="Saito Y."/>
            <person name="Kuwahara H."/>
            <person name="Kozuka-Hata H."/>
            <person name="Shin-I T."/>
            <person name="Minakuchi Y."/>
            <person name="Ohishi K."/>
            <person name="Motoyama A."/>
            <person name="Aizu T."/>
            <person name="Enomoto A."/>
            <person name="Kondo K."/>
            <person name="Tanaka S."/>
            <person name="Hara Y."/>
            <person name="Koshikawa S."/>
            <person name="Sagara H."/>
            <person name="Miura T."/>
            <person name="Yokobori S."/>
            <person name="Miyagawa K."/>
            <person name="Suzuki Y."/>
            <person name="Kubo T."/>
            <person name="Oyama M."/>
            <person name="Kohara Y."/>
            <person name="Fujiyama A."/>
            <person name="Arakawa K."/>
            <person name="Katayama T."/>
            <person name="Toyoda A."/>
            <person name="Kunieda T."/>
        </authorList>
    </citation>
    <scope>NUCLEOTIDE SEQUENCE [LARGE SCALE GENOMIC DNA]</scope>
    <source>
        <strain evidence="2 3">YOKOZUNA-1</strain>
    </source>
</reference>
<comment type="caution">
    <text evidence="2">The sequence shown here is derived from an EMBL/GenBank/DDBJ whole genome shotgun (WGS) entry which is preliminary data.</text>
</comment>
<dbReference type="Proteomes" id="UP000186922">
    <property type="component" value="Unassembled WGS sequence"/>
</dbReference>
<protein>
    <submittedName>
        <fullName evidence="2">Uncharacterized protein</fullName>
    </submittedName>
</protein>
<dbReference type="AlphaFoldDB" id="A0A1D1W5W6"/>
<evidence type="ECO:0000256" key="1">
    <source>
        <dbReference type="SAM" id="MobiDB-lite"/>
    </source>
</evidence>
<name>A0A1D1W5W6_RAMVA</name>